<proteinExistence type="predicted"/>
<reference evidence="4 5" key="2">
    <citation type="submission" date="2024-07" db="EMBL/GenBank/DDBJ databases">
        <authorList>
            <person name="Akdeniz Z."/>
        </authorList>
    </citation>
    <scope>NUCLEOTIDE SEQUENCE [LARGE SCALE GENOMIC DNA]</scope>
</reference>
<dbReference type="PROSITE" id="PS51450">
    <property type="entry name" value="LRR"/>
    <property type="match status" value="3"/>
</dbReference>
<name>A0AA86RQ24_9EUKA</name>
<organism evidence="3">
    <name type="scientific">Hexamita inflata</name>
    <dbReference type="NCBI Taxonomy" id="28002"/>
    <lineage>
        <taxon>Eukaryota</taxon>
        <taxon>Metamonada</taxon>
        <taxon>Diplomonadida</taxon>
        <taxon>Hexamitidae</taxon>
        <taxon>Hexamitinae</taxon>
        <taxon>Hexamita</taxon>
    </lineage>
</organism>
<dbReference type="Gene3D" id="3.80.10.10">
    <property type="entry name" value="Ribonuclease Inhibitor"/>
    <property type="match status" value="1"/>
</dbReference>
<dbReference type="EMBL" id="CATOUU010001179">
    <property type="protein sequence ID" value="CAI9977553.1"/>
    <property type="molecule type" value="Genomic_DNA"/>
</dbReference>
<dbReference type="PANTHER" id="PTHR46652:SF3">
    <property type="entry name" value="LEUCINE-RICH REPEAT-CONTAINING PROTEIN 9"/>
    <property type="match status" value="1"/>
</dbReference>
<evidence type="ECO:0000313" key="5">
    <source>
        <dbReference type="Proteomes" id="UP001642409"/>
    </source>
</evidence>
<dbReference type="InterPro" id="IPR050836">
    <property type="entry name" value="SDS22/Internalin_LRR"/>
</dbReference>
<dbReference type="AlphaFoldDB" id="A0AA86RQ24"/>
<evidence type="ECO:0000256" key="1">
    <source>
        <dbReference type="ARBA" id="ARBA00022614"/>
    </source>
</evidence>
<keyword evidence="1" id="KW-0433">Leucine-rich repeat</keyword>
<dbReference type="Pfam" id="PF00560">
    <property type="entry name" value="LRR_1"/>
    <property type="match status" value="1"/>
</dbReference>
<dbReference type="InterPro" id="IPR001611">
    <property type="entry name" value="Leu-rich_rpt"/>
</dbReference>
<dbReference type="PANTHER" id="PTHR46652">
    <property type="entry name" value="LEUCINE-RICH REPEAT AND IQ DOMAIN-CONTAINING PROTEIN 1-RELATED"/>
    <property type="match status" value="1"/>
</dbReference>
<keyword evidence="2" id="KW-0677">Repeat</keyword>
<protein>
    <submittedName>
        <fullName evidence="3">Leucine-rich repeat domain-containing protein</fullName>
    </submittedName>
    <submittedName>
        <fullName evidence="4">Leucine-rich_repeat domain-containing protein</fullName>
    </submittedName>
</protein>
<dbReference type="Proteomes" id="UP001642409">
    <property type="component" value="Unassembled WGS sequence"/>
</dbReference>
<dbReference type="SUPFAM" id="SSF52075">
    <property type="entry name" value="Outer arm dynein light chain 1"/>
    <property type="match status" value="1"/>
</dbReference>
<accession>A0AA86RQ24</accession>
<evidence type="ECO:0000313" key="4">
    <source>
        <dbReference type="EMBL" id="CAL6028701.1"/>
    </source>
</evidence>
<dbReference type="InterPro" id="IPR032675">
    <property type="entry name" value="LRR_dom_sf"/>
</dbReference>
<reference evidence="3" key="1">
    <citation type="submission" date="2023-06" db="EMBL/GenBank/DDBJ databases">
        <authorList>
            <person name="Kurt Z."/>
        </authorList>
    </citation>
    <scope>NUCLEOTIDE SEQUENCE</scope>
</reference>
<sequence>MFNQVHKVCMQWNHQNILVYEPFVNIRNLDISFNKGIDISQIYHLKDLISLKLNGNYLKDLSVLKTLTNLEELEIASNEGADITFLMCLTKLVKLDLSWNKLISIQVVSQLVNLKILNISYNNIIDISPLRTQILQLSELVIYNNKILVDQYMKQQICQRYYIRIGTQYMPTAAEINYSQIINTVQIQNIRLICLMQQRISFKKLVKSNNESVTTTKNRITNKLIYLTYQVVTLFNSIMDE</sequence>
<gene>
    <name evidence="4" type="ORF">HINF_LOCUS31932</name>
    <name evidence="3" type="ORF">HINF_LOCUS65198</name>
</gene>
<evidence type="ECO:0000313" key="3">
    <source>
        <dbReference type="EMBL" id="CAI9977553.1"/>
    </source>
</evidence>
<comment type="caution">
    <text evidence="3">The sequence shown here is derived from an EMBL/GenBank/DDBJ whole genome shotgun (WGS) entry which is preliminary data.</text>
</comment>
<evidence type="ECO:0000256" key="2">
    <source>
        <dbReference type="ARBA" id="ARBA00022737"/>
    </source>
</evidence>
<dbReference type="EMBL" id="CAXDID020000108">
    <property type="protein sequence ID" value="CAL6028701.1"/>
    <property type="molecule type" value="Genomic_DNA"/>
</dbReference>
<keyword evidence="5" id="KW-1185">Reference proteome</keyword>